<proteinExistence type="predicted"/>
<dbReference type="Proteomes" id="UP001597012">
    <property type="component" value="Unassembled WGS sequence"/>
</dbReference>
<gene>
    <name evidence="1" type="ORF">ACFQZJ_01855</name>
</gene>
<accession>A0ABW3B0P0</accession>
<evidence type="ECO:0000313" key="1">
    <source>
        <dbReference type="EMBL" id="MFD0796189.1"/>
    </source>
</evidence>
<protein>
    <recommendedName>
        <fullName evidence="3">Addiction module protein</fullName>
    </recommendedName>
</protein>
<reference evidence="2" key="1">
    <citation type="journal article" date="2019" name="Int. J. Syst. Evol. Microbiol.">
        <title>The Global Catalogue of Microorganisms (GCM) 10K type strain sequencing project: providing services to taxonomists for standard genome sequencing and annotation.</title>
        <authorList>
            <consortium name="The Broad Institute Genomics Platform"/>
            <consortium name="The Broad Institute Genome Sequencing Center for Infectious Disease"/>
            <person name="Wu L."/>
            <person name="Ma J."/>
        </authorList>
    </citation>
    <scope>NUCLEOTIDE SEQUENCE [LARGE SCALE GENOMIC DNA]</scope>
    <source>
        <strain evidence="2">CCUG 61948</strain>
    </source>
</reference>
<dbReference type="RefSeq" id="WP_379931871.1">
    <property type="nucleotide sequence ID" value="NZ_JBHTHY010000003.1"/>
</dbReference>
<name>A0ABW3B0P0_9FLAO</name>
<sequence length="77" mass="9291">MTLSELQEDIIKKVLTIKDVDTLALFKEVLSEKTNQENYVLSTFERQIIEESREDYRRGKTIDHETLFQRNDKWLEE</sequence>
<keyword evidence="2" id="KW-1185">Reference proteome</keyword>
<comment type="caution">
    <text evidence="1">The sequence shown here is derived from an EMBL/GenBank/DDBJ whole genome shotgun (WGS) entry which is preliminary data.</text>
</comment>
<evidence type="ECO:0000313" key="2">
    <source>
        <dbReference type="Proteomes" id="UP001597012"/>
    </source>
</evidence>
<dbReference type="EMBL" id="JBHTHY010000003">
    <property type="protein sequence ID" value="MFD0796189.1"/>
    <property type="molecule type" value="Genomic_DNA"/>
</dbReference>
<organism evidence="1 2">
    <name type="scientific">Maribacter chungangensis</name>
    <dbReference type="NCBI Taxonomy" id="1069117"/>
    <lineage>
        <taxon>Bacteria</taxon>
        <taxon>Pseudomonadati</taxon>
        <taxon>Bacteroidota</taxon>
        <taxon>Flavobacteriia</taxon>
        <taxon>Flavobacteriales</taxon>
        <taxon>Flavobacteriaceae</taxon>
        <taxon>Maribacter</taxon>
    </lineage>
</organism>
<evidence type="ECO:0008006" key="3">
    <source>
        <dbReference type="Google" id="ProtNLM"/>
    </source>
</evidence>